<dbReference type="InterPro" id="IPR029058">
    <property type="entry name" value="AB_hydrolase_fold"/>
</dbReference>
<dbReference type="Pfam" id="PF12146">
    <property type="entry name" value="Hydrolase_4"/>
    <property type="match status" value="1"/>
</dbReference>
<evidence type="ECO:0000313" key="4">
    <source>
        <dbReference type="Proteomes" id="UP001500736"/>
    </source>
</evidence>
<accession>A0ABP3UUM6</accession>
<dbReference type="Proteomes" id="UP001500736">
    <property type="component" value="Unassembled WGS sequence"/>
</dbReference>
<dbReference type="PANTHER" id="PTHR43265">
    <property type="entry name" value="ESTERASE ESTD"/>
    <property type="match status" value="1"/>
</dbReference>
<protein>
    <submittedName>
        <fullName evidence="3">Alpha/beta hydrolase</fullName>
    </submittedName>
</protein>
<feature type="domain" description="Serine aminopeptidase S33" evidence="2">
    <location>
        <begin position="73"/>
        <end position="177"/>
    </location>
</feature>
<gene>
    <name evidence="3" type="ORF">GCM10009431_12300</name>
</gene>
<evidence type="ECO:0000313" key="3">
    <source>
        <dbReference type="EMBL" id="GAA0741295.1"/>
    </source>
</evidence>
<dbReference type="InterPro" id="IPR022742">
    <property type="entry name" value="Hydrolase_4"/>
</dbReference>
<feature type="chain" id="PRO_5045784668" evidence="1">
    <location>
        <begin position="21"/>
        <end position="308"/>
    </location>
</feature>
<feature type="signal peptide" evidence="1">
    <location>
        <begin position="1"/>
        <end position="20"/>
    </location>
</feature>
<dbReference type="PANTHER" id="PTHR43265:SF1">
    <property type="entry name" value="ESTERASE ESTD"/>
    <property type="match status" value="1"/>
</dbReference>
<dbReference type="RefSeq" id="WP_343796649.1">
    <property type="nucleotide sequence ID" value="NZ_BAAAGF010000001.1"/>
</dbReference>
<dbReference type="GO" id="GO:0016787">
    <property type="term" value="F:hydrolase activity"/>
    <property type="evidence" value="ECO:0007669"/>
    <property type="project" value="UniProtKB-KW"/>
</dbReference>
<evidence type="ECO:0000256" key="1">
    <source>
        <dbReference type="SAM" id="SignalP"/>
    </source>
</evidence>
<keyword evidence="3" id="KW-0378">Hydrolase</keyword>
<keyword evidence="4" id="KW-1185">Reference proteome</keyword>
<dbReference type="InterPro" id="IPR053145">
    <property type="entry name" value="AB_hydrolase_Est10"/>
</dbReference>
<sequence>MKHYINFAIVLLLFSSKGFSQNFTAREIAVNTLIEGTLLVPNAVEQPALAIIIAGSGPVDRNGNQNFARNNSLKKLAEGLTNNGIATFRYDKRTIKLIATGKLDNTIMFDDFITDAIEVVNYFKSQNTYSKIYIIGHSQGSLIGMIAAEKDVDGFISIAGASQTIDKVIIKQVEQTAPAYLEDTKKIFSVLQEGKTTSNYPPVLSSFLGKDIQPFMINWMQYNPQDILKSLQIPILIVNGTNDLQVGVEDANRLKDSNPSAELKLIDKMNHVLFSIEGDDLVNFKSYNESHHKVTPELIDTISSFITK</sequence>
<evidence type="ECO:0000259" key="2">
    <source>
        <dbReference type="Pfam" id="PF12146"/>
    </source>
</evidence>
<name>A0ABP3UUM6_9FLAO</name>
<dbReference type="SUPFAM" id="SSF53474">
    <property type="entry name" value="alpha/beta-Hydrolases"/>
    <property type="match status" value="1"/>
</dbReference>
<dbReference type="Gene3D" id="3.40.50.1820">
    <property type="entry name" value="alpha/beta hydrolase"/>
    <property type="match status" value="1"/>
</dbReference>
<dbReference type="EMBL" id="BAAAGF010000001">
    <property type="protein sequence ID" value="GAA0741295.1"/>
    <property type="molecule type" value="Genomic_DNA"/>
</dbReference>
<reference evidence="4" key="1">
    <citation type="journal article" date="2019" name="Int. J. Syst. Evol. Microbiol.">
        <title>The Global Catalogue of Microorganisms (GCM) 10K type strain sequencing project: providing services to taxonomists for standard genome sequencing and annotation.</title>
        <authorList>
            <consortium name="The Broad Institute Genomics Platform"/>
            <consortium name="The Broad Institute Genome Sequencing Center for Infectious Disease"/>
            <person name="Wu L."/>
            <person name="Ma J."/>
        </authorList>
    </citation>
    <scope>NUCLEOTIDE SEQUENCE [LARGE SCALE GENOMIC DNA]</scope>
    <source>
        <strain evidence="4">JCM 15976</strain>
    </source>
</reference>
<comment type="caution">
    <text evidence="3">The sequence shown here is derived from an EMBL/GenBank/DDBJ whole genome shotgun (WGS) entry which is preliminary data.</text>
</comment>
<organism evidence="3 4">
    <name type="scientific">Gaetbulibacter jejuensis</name>
    <dbReference type="NCBI Taxonomy" id="584607"/>
    <lineage>
        <taxon>Bacteria</taxon>
        <taxon>Pseudomonadati</taxon>
        <taxon>Bacteroidota</taxon>
        <taxon>Flavobacteriia</taxon>
        <taxon>Flavobacteriales</taxon>
        <taxon>Flavobacteriaceae</taxon>
        <taxon>Gaetbulibacter</taxon>
    </lineage>
</organism>
<keyword evidence="1" id="KW-0732">Signal</keyword>
<proteinExistence type="predicted"/>